<dbReference type="PANTHER" id="PTHR24421:SF10">
    <property type="entry name" value="NITRATE_NITRITE SENSOR PROTEIN NARQ"/>
    <property type="match status" value="1"/>
</dbReference>
<keyword evidence="3" id="KW-0808">Transferase</keyword>
<protein>
    <recommendedName>
        <fullName evidence="2">histidine kinase</fullName>
        <ecNumber evidence="2">2.7.13.3</ecNumber>
    </recommendedName>
</protein>
<feature type="domain" description="Histidine kinase/HSP90-like ATPase" evidence="6">
    <location>
        <begin position="3"/>
        <end position="94"/>
    </location>
</feature>
<dbReference type="Pfam" id="PF02518">
    <property type="entry name" value="HATPase_c"/>
    <property type="match status" value="1"/>
</dbReference>
<dbReference type="CDD" id="cd16917">
    <property type="entry name" value="HATPase_UhpB-NarQ-NarX-like"/>
    <property type="match status" value="1"/>
</dbReference>
<sequence>LSAYRVVQEALTNALRHGEGAATRVVVRYEHDSIDLEIVDQGRGAAVPPTGSDSATGGHGLAGMRERVALVRGELDAGPRPEGGFRVRARLPVDAT</sequence>
<evidence type="ECO:0000256" key="4">
    <source>
        <dbReference type="ARBA" id="ARBA00022777"/>
    </source>
</evidence>
<reference evidence="7 8" key="1">
    <citation type="journal article" date="2019" name="Nat. Microbiol.">
        <title>Mediterranean grassland soil C-N compound turnover is dependent on rainfall and depth, and is mediated by genomically divergent microorganisms.</title>
        <authorList>
            <person name="Diamond S."/>
            <person name="Andeer P.F."/>
            <person name="Li Z."/>
            <person name="Crits-Christoph A."/>
            <person name="Burstein D."/>
            <person name="Anantharaman K."/>
            <person name="Lane K.R."/>
            <person name="Thomas B.C."/>
            <person name="Pan C."/>
            <person name="Northen T.R."/>
            <person name="Banfield J.F."/>
        </authorList>
    </citation>
    <scope>NUCLEOTIDE SEQUENCE [LARGE SCALE GENOMIC DNA]</scope>
    <source>
        <strain evidence="7">WS_10</strain>
    </source>
</reference>
<dbReference type="Gene3D" id="3.30.565.10">
    <property type="entry name" value="Histidine kinase-like ATPase, C-terminal domain"/>
    <property type="match status" value="1"/>
</dbReference>
<name>A0A538TWX6_UNCEI</name>
<evidence type="ECO:0000256" key="5">
    <source>
        <dbReference type="ARBA" id="ARBA00023012"/>
    </source>
</evidence>
<dbReference type="AlphaFoldDB" id="A0A538TWX6"/>
<comment type="catalytic activity">
    <reaction evidence="1">
        <text>ATP + protein L-histidine = ADP + protein N-phospho-L-histidine.</text>
        <dbReference type="EC" id="2.7.13.3"/>
    </reaction>
</comment>
<evidence type="ECO:0000256" key="3">
    <source>
        <dbReference type="ARBA" id="ARBA00022679"/>
    </source>
</evidence>
<evidence type="ECO:0000313" key="8">
    <source>
        <dbReference type="Proteomes" id="UP000319836"/>
    </source>
</evidence>
<accession>A0A538TWX6</accession>
<dbReference type="PANTHER" id="PTHR24421">
    <property type="entry name" value="NITRATE/NITRITE SENSOR PROTEIN NARX-RELATED"/>
    <property type="match status" value="1"/>
</dbReference>
<organism evidence="7 8">
    <name type="scientific">Eiseniibacteriota bacterium</name>
    <dbReference type="NCBI Taxonomy" id="2212470"/>
    <lineage>
        <taxon>Bacteria</taxon>
        <taxon>Candidatus Eiseniibacteriota</taxon>
    </lineage>
</organism>
<evidence type="ECO:0000259" key="6">
    <source>
        <dbReference type="Pfam" id="PF02518"/>
    </source>
</evidence>
<proteinExistence type="predicted"/>
<dbReference type="GO" id="GO:0004673">
    <property type="term" value="F:protein histidine kinase activity"/>
    <property type="evidence" value="ECO:0007669"/>
    <property type="project" value="UniProtKB-EC"/>
</dbReference>
<dbReference type="InterPro" id="IPR003594">
    <property type="entry name" value="HATPase_dom"/>
</dbReference>
<dbReference type="GO" id="GO:0000160">
    <property type="term" value="P:phosphorelay signal transduction system"/>
    <property type="evidence" value="ECO:0007669"/>
    <property type="project" value="UniProtKB-KW"/>
</dbReference>
<comment type="caution">
    <text evidence="7">The sequence shown here is derived from an EMBL/GenBank/DDBJ whole genome shotgun (WGS) entry which is preliminary data.</text>
</comment>
<dbReference type="Proteomes" id="UP000319836">
    <property type="component" value="Unassembled WGS sequence"/>
</dbReference>
<evidence type="ECO:0000256" key="2">
    <source>
        <dbReference type="ARBA" id="ARBA00012438"/>
    </source>
</evidence>
<dbReference type="SUPFAM" id="SSF55874">
    <property type="entry name" value="ATPase domain of HSP90 chaperone/DNA topoisomerase II/histidine kinase"/>
    <property type="match status" value="1"/>
</dbReference>
<feature type="non-terminal residue" evidence="7">
    <location>
        <position position="1"/>
    </location>
</feature>
<evidence type="ECO:0000256" key="1">
    <source>
        <dbReference type="ARBA" id="ARBA00000085"/>
    </source>
</evidence>
<keyword evidence="4 7" id="KW-0418">Kinase</keyword>
<gene>
    <name evidence="7" type="ORF">E6K80_14490</name>
</gene>
<keyword evidence="5" id="KW-0902">Two-component regulatory system</keyword>
<dbReference type="EC" id="2.7.13.3" evidence="2"/>
<dbReference type="EMBL" id="VBPA01000414">
    <property type="protein sequence ID" value="TMQ68137.1"/>
    <property type="molecule type" value="Genomic_DNA"/>
</dbReference>
<dbReference type="InterPro" id="IPR036890">
    <property type="entry name" value="HATPase_C_sf"/>
</dbReference>
<evidence type="ECO:0000313" key="7">
    <source>
        <dbReference type="EMBL" id="TMQ68137.1"/>
    </source>
</evidence>
<dbReference type="InterPro" id="IPR050482">
    <property type="entry name" value="Sensor_HK_TwoCompSys"/>
</dbReference>